<evidence type="ECO:0000313" key="2">
    <source>
        <dbReference type="EMBL" id="QVI62246.1"/>
    </source>
</evidence>
<dbReference type="Pfam" id="PF11188">
    <property type="entry name" value="DUF2975"/>
    <property type="match status" value="1"/>
</dbReference>
<keyword evidence="1" id="KW-0812">Transmembrane</keyword>
<keyword evidence="3" id="KW-1185">Reference proteome</keyword>
<proteinExistence type="predicted"/>
<feature type="transmembrane region" description="Helical" evidence="1">
    <location>
        <begin position="12"/>
        <end position="32"/>
    </location>
</feature>
<keyword evidence="1" id="KW-0472">Membrane</keyword>
<keyword evidence="1" id="KW-1133">Transmembrane helix</keyword>
<sequence length="164" mass="17435">MRNLTVGALRVVIALALAGTLFVQCVMAPLLWTDLVEAGAPLSVRVPFVAIFVLGLLTLQVCGVCVWRLLTMVRREEVFTPAAFRWVDVIIGAITAAAVLAFALAVVLAPGEAVAPGIVLLVCGAALVVGGVALIVLLLRMLLAQAVDRDREARRLRDELDEVI</sequence>
<feature type="transmembrane region" description="Helical" evidence="1">
    <location>
        <begin position="82"/>
        <end position="108"/>
    </location>
</feature>
<feature type="transmembrane region" description="Helical" evidence="1">
    <location>
        <begin position="44"/>
        <end position="70"/>
    </location>
</feature>
<gene>
    <name evidence="2" type="ORF">KG103_17870</name>
</gene>
<evidence type="ECO:0000256" key="1">
    <source>
        <dbReference type="SAM" id="Phobius"/>
    </source>
</evidence>
<dbReference type="RefSeq" id="WP_207339812.1">
    <property type="nucleotide sequence ID" value="NZ_CP074405.1"/>
</dbReference>
<name>A0ABX8D6Z8_9CELL</name>
<dbReference type="InterPro" id="IPR021354">
    <property type="entry name" value="DUF2975"/>
</dbReference>
<protein>
    <submittedName>
        <fullName evidence="2">DUF2975 domain-containing protein</fullName>
    </submittedName>
</protein>
<dbReference type="EMBL" id="CP074405">
    <property type="protein sequence ID" value="QVI62246.1"/>
    <property type="molecule type" value="Genomic_DNA"/>
</dbReference>
<organism evidence="2 3">
    <name type="scientific">Cellulomonas wangleii</name>
    <dbReference type="NCBI Taxonomy" id="2816956"/>
    <lineage>
        <taxon>Bacteria</taxon>
        <taxon>Bacillati</taxon>
        <taxon>Actinomycetota</taxon>
        <taxon>Actinomycetes</taxon>
        <taxon>Micrococcales</taxon>
        <taxon>Cellulomonadaceae</taxon>
        <taxon>Cellulomonas</taxon>
    </lineage>
</organism>
<evidence type="ECO:0000313" key="3">
    <source>
        <dbReference type="Proteomes" id="UP000677804"/>
    </source>
</evidence>
<feature type="transmembrane region" description="Helical" evidence="1">
    <location>
        <begin position="114"/>
        <end position="139"/>
    </location>
</feature>
<dbReference type="Proteomes" id="UP000677804">
    <property type="component" value="Chromosome"/>
</dbReference>
<accession>A0ABX8D6Z8</accession>
<reference evidence="2 3" key="1">
    <citation type="submission" date="2021-05" db="EMBL/GenBank/DDBJ databases">
        <title>Novel species in genus Cellulomonas.</title>
        <authorList>
            <person name="Zhang G."/>
        </authorList>
    </citation>
    <scope>NUCLEOTIDE SEQUENCE [LARGE SCALE GENOMIC DNA]</scope>
    <source>
        <strain evidence="3">zg-ZUI222</strain>
    </source>
</reference>